<dbReference type="RefSeq" id="WP_232652406.1">
    <property type="nucleotide sequence ID" value="NZ_JAJSBI010000020.1"/>
</dbReference>
<name>A0A9Q3VTI7_9ACTN</name>
<sequence length="139" mass="14587">MNSSVQLAGGATRASDVKGAQSSDGGYVTGLNQAGASITWTFDGIPKAGKYSVYVGYSVPGKDGNATLTFNGTPSTYPVKLKNWTGATAGDYEKGWTTTYNYVELKQGPNTVSVSCGQGNQCDALIDRLWLVEGWAGRS</sequence>
<dbReference type="InterPro" id="IPR005084">
    <property type="entry name" value="CBM6"/>
</dbReference>
<dbReference type="PROSITE" id="PS51175">
    <property type="entry name" value="CBM6"/>
    <property type="match status" value="1"/>
</dbReference>
<evidence type="ECO:0000256" key="1">
    <source>
        <dbReference type="SAM" id="MobiDB-lite"/>
    </source>
</evidence>
<reference evidence="3" key="1">
    <citation type="submission" date="2021-12" db="EMBL/GenBank/DDBJ databases">
        <authorList>
            <person name="Lee J.-H."/>
            <person name="Kim S.-B."/>
        </authorList>
    </citation>
    <scope>NUCLEOTIDE SEQUENCE</scope>
    <source>
        <strain evidence="3">NR30</strain>
    </source>
</reference>
<dbReference type="Proteomes" id="UP001108029">
    <property type="component" value="Unassembled WGS sequence"/>
</dbReference>
<dbReference type="GO" id="GO:0030246">
    <property type="term" value="F:carbohydrate binding"/>
    <property type="evidence" value="ECO:0007669"/>
    <property type="project" value="InterPro"/>
</dbReference>
<comment type="caution">
    <text evidence="3">The sequence shown here is derived from an EMBL/GenBank/DDBJ whole genome shotgun (WGS) entry which is preliminary data.</text>
</comment>
<organism evidence="3 4">
    <name type="scientific">Streptomyces guryensis</name>
    <dbReference type="NCBI Taxonomy" id="2886947"/>
    <lineage>
        <taxon>Bacteria</taxon>
        <taxon>Bacillati</taxon>
        <taxon>Actinomycetota</taxon>
        <taxon>Actinomycetes</taxon>
        <taxon>Kitasatosporales</taxon>
        <taxon>Streptomycetaceae</taxon>
        <taxon>Streptomyces</taxon>
    </lineage>
</organism>
<dbReference type="SUPFAM" id="SSF49785">
    <property type="entry name" value="Galactose-binding domain-like"/>
    <property type="match status" value="1"/>
</dbReference>
<accession>A0A9Q3VTI7</accession>
<feature type="region of interest" description="Disordered" evidence="1">
    <location>
        <begin position="1"/>
        <end position="22"/>
    </location>
</feature>
<gene>
    <name evidence="3" type="ORF">LJ657_32090</name>
</gene>
<dbReference type="AlphaFoldDB" id="A0A9Q3VTI7"/>
<dbReference type="Pfam" id="PF16990">
    <property type="entry name" value="CBM_35"/>
    <property type="match status" value="1"/>
</dbReference>
<evidence type="ECO:0000259" key="2">
    <source>
        <dbReference type="PROSITE" id="PS51175"/>
    </source>
</evidence>
<protein>
    <recommendedName>
        <fullName evidence="2">CBM6 domain-containing protein</fullName>
    </recommendedName>
</protein>
<feature type="domain" description="CBM6" evidence="2">
    <location>
        <begin position="1"/>
        <end position="132"/>
    </location>
</feature>
<dbReference type="InterPro" id="IPR008979">
    <property type="entry name" value="Galactose-bd-like_sf"/>
</dbReference>
<evidence type="ECO:0000313" key="4">
    <source>
        <dbReference type="Proteomes" id="UP001108029"/>
    </source>
</evidence>
<dbReference type="Gene3D" id="2.60.120.260">
    <property type="entry name" value="Galactose-binding domain-like"/>
    <property type="match status" value="1"/>
</dbReference>
<proteinExistence type="predicted"/>
<dbReference type="EMBL" id="JAJSBI010000020">
    <property type="protein sequence ID" value="MCD9878176.1"/>
    <property type="molecule type" value="Genomic_DNA"/>
</dbReference>
<evidence type="ECO:0000313" key="3">
    <source>
        <dbReference type="EMBL" id="MCD9878176.1"/>
    </source>
</evidence>
<keyword evidence="4" id="KW-1185">Reference proteome</keyword>